<dbReference type="GO" id="GO:0016887">
    <property type="term" value="F:ATP hydrolysis activity"/>
    <property type="evidence" value="ECO:0007669"/>
    <property type="project" value="InterPro"/>
</dbReference>
<evidence type="ECO:0000259" key="12">
    <source>
        <dbReference type="PROSITE" id="PS50893"/>
    </source>
</evidence>
<feature type="transmembrane region" description="Helical" evidence="11">
    <location>
        <begin position="171"/>
        <end position="188"/>
    </location>
</feature>
<keyword evidence="6 11" id="KW-0812">Transmembrane</keyword>
<feature type="transmembrane region" description="Helical" evidence="11">
    <location>
        <begin position="66"/>
        <end position="85"/>
    </location>
</feature>
<keyword evidence="5" id="KW-1003">Cell membrane</keyword>
<protein>
    <submittedName>
        <fullName evidence="13">ABC transporter</fullName>
    </submittedName>
</protein>
<evidence type="ECO:0000256" key="6">
    <source>
        <dbReference type="ARBA" id="ARBA00022692"/>
    </source>
</evidence>
<evidence type="ECO:0000256" key="2">
    <source>
        <dbReference type="ARBA" id="ARBA00004651"/>
    </source>
</evidence>
<feature type="transmembrane region" description="Helical" evidence="11">
    <location>
        <begin position="105"/>
        <end position="127"/>
    </location>
</feature>
<evidence type="ECO:0000256" key="4">
    <source>
        <dbReference type="ARBA" id="ARBA00022448"/>
    </source>
</evidence>
<dbReference type="Gene3D" id="3.40.50.300">
    <property type="entry name" value="P-loop containing nucleotide triphosphate hydrolases"/>
    <property type="match status" value="1"/>
</dbReference>
<comment type="caution">
    <text evidence="13">The sequence shown here is derived from an EMBL/GenBank/DDBJ whole genome shotgun (WGS) entry which is preliminary data.</text>
</comment>
<dbReference type="SUPFAM" id="SSF52540">
    <property type="entry name" value="P-loop containing nucleoside triphosphate hydrolases"/>
    <property type="match status" value="1"/>
</dbReference>
<dbReference type="InterPro" id="IPR043428">
    <property type="entry name" value="LivM-like"/>
</dbReference>
<dbReference type="AlphaFoldDB" id="A0A2S7IWL0"/>
<proteinExistence type="inferred from homology"/>
<feature type="transmembrane region" description="Helical" evidence="11">
    <location>
        <begin position="12"/>
        <end position="29"/>
    </location>
</feature>
<sequence>MSFATRQAWLDAVIMMASVGIVLVLVQSFGTASAIRVATNAAILLIAVLGLQIFSGNTGIVSFGHAGFMAIGAYTTGILTLPAAIQRTALKDLPSWLAGHEMSMLSALLVVVGIMLLLGVVSSLPFFRLGGSSASIATLAMLIIVFSMLVASREITRGAQPFYGVPRSMTLWHAGTAAMAGLLIARLYRETKWGRGARASSDDERGTAAIGVHFHRARVICWILSVVFAGVAGGMMAHFLGAFSPKDFYFELSFSLLAMLIVGGMGTVTGALSGVAVITLLNEIVRRVEGGGQFLGMDVPPIFGLTQGVLAIAMILIIWRRPVGLFGQSELRTLERLGKRAMSQAPRAPQEITTTETLGSVNVSRFFGGVKAVNGITIAFETARISGIIGPNGAGKTTFLNLLSGDIAPTDGKIVLNGQTINGKSVDFARHGIARTFQNLRIFPNMSVLENVALAAAQVAGSGIEAETNALNELRFMQLEEYAHIRAGSLAYGQKRRLEIARALALRPSFLLLDEPAAGMNGAETAQLVTLLRQVRDERGLGIILIEHDMGLVMSLCERVAVIDHGELIADDLPGKIQQNPEVIAAYLGSRAADAMLAGKTA</sequence>
<dbReference type="PANTHER" id="PTHR45772:SF4">
    <property type="entry name" value="ABC TRANSPORTER ATP-BINDING PROTEIN"/>
    <property type="match status" value="1"/>
</dbReference>
<evidence type="ECO:0000256" key="9">
    <source>
        <dbReference type="ARBA" id="ARBA00022989"/>
    </source>
</evidence>
<evidence type="ECO:0000256" key="3">
    <source>
        <dbReference type="ARBA" id="ARBA00005417"/>
    </source>
</evidence>
<comment type="similarity">
    <text evidence="3">Belongs to the ABC transporter superfamily.</text>
</comment>
<dbReference type="PROSITE" id="PS50893">
    <property type="entry name" value="ABC_TRANSPORTER_2"/>
    <property type="match status" value="1"/>
</dbReference>
<dbReference type="EMBL" id="PTRC01000029">
    <property type="protein sequence ID" value="PQA72397.1"/>
    <property type="molecule type" value="Genomic_DNA"/>
</dbReference>
<dbReference type="InterPro" id="IPR032823">
    <property type="entry name" value="BCA_ABC_TP_C"/>
</dbReference>
<dbReference type="PANTHER" id="PTHR45772">
    <property type="entry name" value="CONSERVED COMPONENT OF ABC TRANSPORTER FOR NATURAL AMINO ACIDS-RELATED"/>
    <property type="match status" value="1"/>
</dbReference>
<dbReference type="Proteomes" id="UP000238493">
    <property type="component" value="Unassembled WGS sequence"/>
</dbReference>
<keyword evidence="9 11" id="KW-1133">Transmembrane helix</keyword>
<dbReference type="InterPro" id="IPR001851">
    <property type="entry name" value="ABC_transp_permease"/>
</dbReference>
<keyword evidence="14" id="KW-1185">Reference proteome</keyword>
<evidence type="ECO:0000256" key="8">
    <source>
        <dbReference type="ARBA" id="ARBA00022840"/>
    </source>
</evidence>
<dbReference type="OrthoDB" id="9805029at2"/>
<evidence type="ECO:0000256" key="5">
    <source>
        <dbReference type="ARBA" id="ARBA00022475"/>
    </source>
</evidence>
<name>A0A2S7IWL0_9HYPH</name>
<keyword evidence="10 11" id="KW-0472">Membrane</keyword>
<keyword evidence="7" id="KW-0547">Nucleotide-binding</keyword>
<dbReference type="GO" id="GO:0005524">
    <property type="term" value="F:ATP binding"/>
    <property type="evidence" value="ECO:0007669"/>
    <property type="project" value="UniProtKB-KW"/>
</dbReference>
<feature type="domain" description="ABC transporter" evidence="12">
    <location>
        <begin position="358"/>
        <end position="590"/>
    </location>
</feature>
<keyword evidence="8" id="KW-0067">ATP-binding</keyword>
<feature type="transmembrane region" description="Helical" evidence="11">
    <location>
        <begin position="134"/>
        <end position="151"/>
    </location>
</feature>
<keyword evidence="4" id="KW-0813">Transport</keyword>
<evidence type="ECO:0000256" key="1">
    <source>
        <dbReference type="ARBA" id="ARBA00004533"/>
    </source>
</evidence>
<feature type="transmembrane region" description="Helical" evidence="11">
    <location>
        <begin position="35"/>
        <end position="54"/>
    </location>
</feature>
<evidence type="ECO:0000256" key="10">
    <source>
        <dbReference type="ARBA" id="ARBA00023136"/>
    </source>
</evidence>
<organism evidence="13 14">
    <name type="scientific">Brucella oryzae</name>
    <dbReference type="NCBI Taxonomy" id="335286"/>
    <lineage>
        <taxon>Bacteria</taxon>
        <taxon>Pseudomonadati</taxon>
        <taxon>Pseudomonadota</taxon>
        <taxon>Alphaproteobacteria</taxon>
        <taxon>Hyphomicrobiales</taxon>
        <taxon>Brucellaceae</taxon>
        <taxon>Brucella/Ochrobactrum group</taxon>
        <taxon>Brucella</taxon>
    </lineage>
</organism>
<reference evidence="13 14" key="1">
    <citation type="submission" date="2018-02" db="EMBL/GenBank/DDBJ databases">
        <title>Draft genome sequence of Ochrobactrum oryzae found in Brazil.</title>
        <authorList>
            <person name="Cerdeira L."/>
            <person name="Andrade F."/>
            <person name="Zacariotto T."/>
            <person name="Barbosa B."/>
            <person name="Santos S."/>
            <person name="Cassetari V."/>
            <person name="Lincopan N."/>
        </authorList>
    </citation>
    <scope>NUCLEOTIDE SEQUENCE [LARGE SCALE GENOMIC DNA]</scope>
    <source>
        <strain evidence="13 14">OA447</strain>
    </source>
</reference>
<dbReference type="CDD" id="cd03219">
    <property type="entry name" value="ABC_Mj1267_LivG_branched"/>
    <property type="match status" value="1"/>
</dbReference>
<evidence type="ECO:0000313" key="13">
    <source>
        <dbReference type="EMBL" id="PQA72397.1"/>
    </source>
</evidence>
<dbReference type="InterPro" id="IPR003593">
    <property type="entry name" value="AAA+_ATPase"/>
</dbReference>
<dbReference type="SMART" id="SM00382">
    <property type="entry name" value="AAA"/>
    <property type="match status" value="1"/>
</dbReference>
<dbReference type="GO" id="GO:0005886">
    <property type="term" value="C:plasma membrane"/>
    <property type="evidence" value="ECO:0007669"/>
    <property type="project" value="UniProtKB-SubCell"/>
</dbReference>
<evidence type="ECO:0000256" key="7">
    <source>
        <dbReference type="ARBA" id="ARBA00022741"/>
    </source>
</evidence>
<comment type="subcellular location">
    <subcellularLocation>
        <location evidence="1">Cell inner membrane</location>
    </subcellularLocation>
    <subcellularLocation>
        <location evidence="2">Cell membrane</location>
        <topology evidence="2">Multi-pass membrane protein</topology>
    </subcellularLocation>
</comment>
<dbReference type="InterPro" id="IPR003439">
    <property type="entry name" value="ABC_transporter-like_ATP-bd"/>
</dbReference>
<gene>
    <name evidence="13" type="ORF">C3731_16830</name>
</gene>
<dbReference type="CDD" id="cd06581">
    <property type="entry name" value="TM_PBP1_LivM_like"/>
    <property type="match status" value="1"/>
</dbReference>
<dbReference type="GO" id="GO:0015658">
    <property type="term" value="F:branched-chain amino acid transmembrane transporter activity"/>
    <property type="evidence" value="ECO:0007669"/>
    <property type="project" value="InterPro"/>
</dbReference>
<dbReference type="Pfam" id="PF00005">
    <property type="entry name" value="ABC_tran"/>
    <property type="match status" value="1"/>
</dbReference>
<dbReference type="Pfam" id="PF02653">
    <property type="entry name" value="BPD_transp_2"/>
    <property type="match status" value="1"/>
</dbReference>
<evidence type="ECO:0000256" key="11">
    <source>
        <dbReference type="SAM" id="Phobius"/>
    </source>
</evidence>
<evidence type="ECO:0000313" key="14">
    <source>
        <dbReference type="Proteomes" id="UP000238493"/>
    </source>
</evidence>
<feature type="transmembrane region" description="Helical" evidence="11">
    <location>
        <begin position="302"/>
        <end position="319"/>
    </location>
</feature>
<accession>A0A2S7IWL0</accession>
<feature type="transmembrane region" description="Helical" evidence="11">
    <location>
        <begin position="252"/>
        <end position="281"/>
    </location>
</feature>
<dbReference type="Pfam" id="PF12399">
    <property type="entry name" value="BCA_ABC_TP_C"/>
    <property type="match status" value="1"/>
</dbReference>
<dbReference type="PROSITE" id="PS00211">
    <property type="entry name" value="ABC_TRANSPORTER_1"/>
    <property type="match status" value="1"/>
</dbReference>
<dbReference type="InterPro" id="IPR027417">
    <property type="entry name" value="P-loop_NTPase"/>
</dbReference>
<dbReference type="InterPro" id="IPR017871">
    <property type="entry name" value="ABC_transporter-like_CS"/>
</dbReference>
<dbReference type="RefSeq" id="WP_104756781.1">
    <property type="nucleotide sequence ID" value="NZ_JBHEEO010000001.1"/>
</dbReference>
<feature type="transmembrane region" description="Helical" evidence="11">
    <location>
        <begin position="219"/>
        <end position="240"/>
    </location>
</feature>
<dbReference type="InterPro" id="IPR051120">
    <property type="entry name" value="ABC_AA/LPS_Transport"/>
</dbReference>